<dbReference type="Proteomes" id="UP001177140">
    <property type="component" value="Unassembled WGS sequence"/>
</dbReference>
<dbReference type="EMBL" id="JAJJMA010279218">
    <property type="protein sequence ID" value="MCL7046259.1"/>
    <property type="molecule type" value="Genomic_DNA"/>
</dbReference>
<name>A0AA42B061_PAPNU</name>
<evidence type="ECO:0000313" key="2">
    <source>
        <dbReference type="Proteomes" id="UP001177140"/>
    </source>
</evidence>
<reference evidence="1" key="1">
    <citation type="submission" date="2022-03" db="EMBL/GenBank/DDBJ databases">
        <title>A functionally conserved STORR gene fusion in Papaver species that diverged 16.8 million years ago.</title>
        <authorList>
            <person name="Catania T."/>
        </authorList>
    </citation>
    <scope>NUCLEOTIDE SEQUENCE</scope>
    <source>
        <strain evidence="1">S-191538</strain>
    </source>
</reference>
<dbReference type="PANTHER" id="PTHR12286">
    <property type="entry name" value="SACCHAROPINE DEHYDROGENASE-LIKE OXIDOREDUCTASE"/>
    <property type="match status" value="1"/>
</dbReference>
<sequence length="241" mass="27090">MVEEHQPENCNYYDLVILGASGFTGKYVVKEALKFLNTTSPISPLKTIALAGPLPSKGPLIEHQKKVELWELKLPLSDSMVDIRTLSTLAENPHGLPGVNESDEHIEKRKNFWLTMKPSHIRVMFGSKSFLDFLRFISVGMIISLFGRLGFGRWLLLKFPSVLTLGCFRKEGPSEEEVESATFKMWFVGQSYSRENLAASHKESRKPDIEIVTRVMGPEVGYLTTPVINSSSMCPYCTEST</sequence>
<dbReference type="GO" id="GO:0009247">
    <property type="term" value="P:glycolipid biosynthetic process"/>
    <property type="evidence" value="ECO:0007669"/>
    <property type="project" value="TreeGrafter"/>
</dbReference>
<comment type="caution">
    <text evidence="1">The sequence shown here is derived from an EMBL/GenBank/DDBJ whole genome shotgun (WGS) entry which is preliminary data.</text>
</comment>
<keyword evidence="2" id="KW-1185">Reference proteome</keyword>
<evidence type="ECO:0000313" key="1">
    <source>
        <dbReference type="EMBL" id="MCL7046259.1"/>
    </source>
</evidence>
<dbReference type="PANTHER" id="PTHR12286:SF5">
    <property type="entry name" value="SACCHAROPINE DEHYDROGENASE-LIKE OXIDOREDUCTASE"/>
    <property type="match status" value="1"/>
</dbReference>
<organism evidence="1 2">
    <name type="scientific">Papaver nudicaule</name>
    <name type="common">Iceland poppy</name>
    <dbReference type="NCBI Taxonomy" id="74823"/>
    <lineage>
        <taxon>Eukaryota</taxon>
        <taxon>Viridiplantae</taxon>
        <taxon>Streptophyta</taxon>
        <taxon>Embryophyta</taxon>
        <taxon>Tracheophyta</taxon>
        <taxon>Spermatophyta</taxon>
        <taxon>Magnoliopsida</taxon>
        <taxon>Ranunculales</taxon>
        <taxon>Papaveraceae</taxon>
        <taxon>Papaveroideae</taxon>
        <taxon>Papaver</taxon>
    </lineage>
</organism>
<dbReference type="GO" id="GO:0005739">
    <property type="term" value="C:mitochondrion"/>
    <property type="evidence" value="ECO:0007669"/>
    <property type="project" value="TreeGrafter"/>
</dbReference>
<accession>A0AA42B061</accession>
<proteinExistence type="predicted"/>
<dbReference type="InterPro" id="IPR051276">
    <property type="entry name" value="Saccharopine_DH-like_oxidrdct"/>
</dbReference>
<dbReference type="GO" id="GO:0005811">
    <property type="term" value="C:lipid droplet"/>
    <property type="evidence" value="ECO:0007669"/>
    <property type="project" value="TreeGrafter"/>
</dbReference>
<protein>
    <submittedName>
        <fullName evidence="1">Uncharacterized protein</fullName>
    </submittedName>
</protein>
<gene>
    <name evidence="1" type="ORF">MKW94_003065</name>
</gene>
<dbReference type="GO" id="GO:0005886">
    <property type="term" value="C:plasma membrane"/>
    <property type="evidence" value="ECO:0007669"/>
    <property type="project" value="TreeGrafter"/>
</dbReference>
<dbReference type="AlphaFoldDB" id="A0AA42B061"/>